<proteinExistence type="predicted"/>
<dbReference type="InterPro" id="IPR012337">
    <property type="entry name" value="RNaseH-like_sf"/>
</dbReference>
<name>A0A1N6X9J1_9GAMM</name>
<dbReference type="PANTHER" id="PTHR35004:SF7">
    <property type="entry name" value="INTEGRASE PROTEIN"/>
    <property type="match status" value="1"/>
</dbReference>
<dbReference type="EMBL" id="FTMN01000013">
    <property type="protein sequence ID" value="SIQ99018.1"/>
    <property type="molecule type" value="Genomic_DNA"/>
</dbReference>
<evidence type="ECO:0000313" key="2">
    <source>
        <dbReference type="EMBL" id="SIQ99018.1"/>
    </source>
</evidence>
<reference evidence="2 3" key="1">
    <citation type="submission" date="2017-01" db="EMBL/GenBank/DDBJ databases">
        <authorList>
            <person name="Mah S.A."/>
            <person name="Swanson W.J."/>
            <person name="Moy G.W."/>
            <person name="Vacquier V.D."/>
        </authorList>
    </citation>
    <scope>NUCLEOTIDE SEQUENCE [LARGE SCALE GENOMIC DNA]</scope>
    <source>
        <strain evidence="2 3">DSM 7027</strain>
    </source>
</reference>
<dbReference type="NCBIfam" id="NF033577">
    <property type="entry name" value="transpos_IS481"/>
    <property type="match status" value="1"/>
</dbReference>
<dbReference type="InterPro" id="IPR036397">
    <property type="entry name" value="RNaseH_sf"/>
</dbReference>
<dbReference type="InterPro" id="IPR047656">
    <property type="entry name" value="IS481-like_transpos"/>
</dbReference>
<dbReference type="InterPro" id="IPR024967">
    <property type="entry name" value="DNA-bd_IS481-type"/>
</dbReference>
<evidence type="ECO:0000313" key="3">
    <source>
        <dbReference type="Proteomes" id="UP000186895"/>
    </source>
</evidence>
<dbReference type="SUPFAM" id="SSF53098">
    <property type="entry name" value="Ribonuclease H-like"/>
    <property type="match status" value="1"/>
</dbReference>
<dbReference type="GO" id="GO:0003676">
    <property type="term" value="F:nucleic acid binding"/>
    <property type="evidence" value="ECO:0007669"/>
    <property type="project" value="InterPro"/>
</dbReference>
<dbReference type="InterPro" id="IPR001584">
    <property type="entry name" value="Integrase_cat-core"/>
</dbReference>
<dbReference type="Pfam" id="PF13683">
    <property type="entry name" value="rve_3"/>
    <property type="match status" value="1"/>
</dbReference>
<dbReference type="Gene3D" id="3.30.420.10">
    <property type="entry name" value="Ribonuclease H-like superfamily/Ribonuclease H"/>
    <property type="match status" value="1"/>
</dbReference>
<evidence type="ECO:0000259" key="1">
    <source>
        <dbReference type="PROSITE" id="PS50994"/>
    </source>
</evidence>
<keyword evidence="3" id="KW-1185">Reference proteome</keyword>
<dbReference type="Proteomes" id="UP000186895">
    <property type="component" value="Unassembled WGS sequence"/>
</dbReference>
<dbReference type="AlphaFoldDB" id="A0A1N6X9J1"/>
<protein>
    <submittedName>
        <fullName evidence="2">Transposase</fullName>
    </submittedName>
</protein>
<accession>A0A1N6X9J1</accession>
<dbReference type="PROSITE" id="PS50994">
    <property type="entry name" value="INTEGRASE"/>
    <property type="match status" value="1"/>
</dbReference>
<dbReference type="eggNOG" id="COG2801">
    <property type="taxonomic scope" value="Bacteria"/>
</dbReference>
<sequence length="316" mass="36376">MNNPHKNARTTPHIRALIVDRALRKQQPVRDNASTFGISTHTVYKWLARYREAGEAGLESASSRPHASPRQMPKQWIELIQKMRLTLKWTAKQIAQALGLAYSTVTAVLRRLKLNRASHLEPVQPVQRYEHPAPGDMLHMDIKKLPRFDRPGHRVTNNRRQNTRGAGYECVHICIDDHSRWAFARVLPDEQQGTTTRFLENALAAYRGIGVEVKRLMTDNGPAYRSRRFNAVLQREGIKHVYTRPYTPRTNGKAERFIQTMIREWAYAVPYVNDISRTRALTDWINHYNKQRPHGSIGNLPPMSRIPKEAVIKSAA</sequence>
<organism evidence="2 3">
    <name type="scientific">Marinobacterium stanieri</name>
    <dbReference type="NCBI Taxonomy" id="49186"/>
    <lineage>
        <taxon>Bacteria</taxon>
        <taxon>Pseudomonadati</taxon>
        <taxon>Pseudomonadota</taxon>
        <taxon>Gammaproteobacteria</taxon>
        <taxon>Oceanospirillales</taxon>
        <taxon>Oceanospirillaceae</taxon>
        <taxon>Marinobacterium</taxon>
    </lineage>
</organism>
<dbReference type="RefSeq" id="WP_076466040.1">
    <property type="nucleotide sequence ID" value="NZ_FTMN01000013.1"/>
</dbReference>
<feature type="domain" description="Integrase catalytic" evidence="1">
    <location>
        <begin position="130"/>
        <end position="309"/>
    </location>
</feature>
<dbReference type="InterPro" id="IPR009057">
    <property type="entry name" value="Homeodomain-like_sf"/>
</dbReference>
<dbReference type="STRING" id="49186.SAMN05421647_11333"/>
<gene>
    <name evidence="2" type="ORF">SAMN05421647_11333</name>
</gene>
<dbReference type="SUPFAM" id="SSF46689">
    <property type="entry name" value="Homeodomain-like"/>
    <property type="match status" value="1"/>
</dbReference>
<dbReference type="PANTHER" id="PTHR35004">
    <property type="entry name" value="TRANSPOSASE RV3428C-RELATED"/>
    <property type="match status" value="1"/>
</dbReference>
<dbReference type="GO" id="GO:0015074">
    <property type="term" value="P:DNA integration"/>
    <property type="evidence" value="ECO:0007669"/>
    <property type="project" value="InterPro"/>
</dbReference>
<dbReference type="Pfam" id="PF13011">
    <property type="entry name" value="LZ_Tnp_IS481"/>
    <property type="match status" value="1"/>
</dbReference>